<evidence type="ECO:0000256" key="4">
    <source>
        <dbReference type="ARBA" id="ARBA00022989"/>
    </source>
</evidence>
<dbReference type="SUPFAM" id="SSF103473">
    <property type="entry name" value="MFS general substrate transporter"/>
    <property type="match status" value="1"/>
</dbReference>
<organism evidence="8 9">
    <name type="scientific">Verticillium longisporum</name>
    <name type="common">Verticillium dahliae var. longisporum</name>
    <dbReference type="NCBI Taxonomy" id="100787"/>
    <lineage>
        <taxon>Eukaryota</taxon>
        <taxon>Fungi</taxon>
        <taxon>Dikarya</taxon>
        <taxon>Ascomycota</taxon>
        <taxon>Pezizomycotina</taxon>
        <taxon>Sordariomycetes</taxon>
        <taxon>Hypocreomycetidae</taxon>
        <taxon>Glomerellales</taxon>
        <taxon>Plectosphaerellaceae</taxon>
        <taxon>Verticillium</taxon>
    </lineage>
</organism>
<dbReference type="InterPro" id="IPR020846">
    <property type="entry name" value="MFS_dom"/>
</dbReference>
<dbReference type="EMBL" id="CVQH01021897">
    <property type="protein sequence ID" value="CRK31863.1"/>
    <property type="molecule type" value="Genomic_DNA"/>
</dbReference>
<keyword evidence="4 6" id="KW-1133">Transmembrane helix</keyword>
<dbReference type="PROSITE" id="PS50850">
    <property type="entry name" value="MFS"/>
    <property type="match status" value="1"/>
</dbReference>
<accession>A0A0G4MC70</accession>
<reference evidence="8 9" key="1">
    <citation type="submission" date="2015-05" db="EMBL/GenBank/DDBJ databases">
        <authorList>
            <person name="Wang D.B."/>
            <person name="Wang M."/>
        </authorList>
    </citation>
    <scope>NUCLEOTIDE SEQUENCE [LARGE SCALE GENOMIC DNA]</scope>
    <source>
        <strain evidence="8">VL1</strain>
    </source>
</reference>
<dbReference type="InterPro" id="IPR050814">
    <property type="entry name" value="Myo-inositol_Transporter"/>
</dbReference>
<evidence type="ECO:0000313" key="9">
    <source>
        <dbReference type="Proteomes" id="UP000044602"/>
    </source>
</evidence>
<protein>
    <recommendedName>
        <fullName evidence="7">Major facilitator superfamily (MFS) profile domain-containing protein</fullName>
    </recommendedName>
</protein>
<evidence type="ECO:0000256" key="6">
    <source>
        <dbReference type="SAM" id="Phobius"/>
    </source>
</evidence>
<dbReference type="GO" id="GO:0016020">
    <property type="term" value="C:membrane"/>
    <property type="evidence" value="ECO:0007669"/>
    <property type="project" value="UniProtKB-SubCell"/>
</dbReference>
<keyword evidence="5 6" id="KW-0472">Membrane</keyword>
<feature type="non-terminal residue" evidence="8">
    <location>
        <position position="133"/>
    </location>
</feature>
<dbReference type="Gene3D" id="1.20.1250.20">
    <property type="entry name" value="MFS general substrate transporter like domains"/>
    <property type="match status" value="1"/>
</dbReference>
<evidence type="ECO:0000256" key="2">
    <source>
        <dbReference type="ARBA" id="ARBA00022448"/>
    </source>
</evidence>
<evidence type="ECO:0000256" key="5">
    <source>
        <dbReference type="ARBA" id="ARBA00023136"/>
    </source>
</evidence>
<dbReference type="AlphaFoldDB" id="A0A0G4MC70"/>
<dbReference type="PANTHER" id="PTHR48020:SF25">
    <property type="entry name" value="SUGAR TRANSPORTER, PUTATIVE (AFU_ORTHOLOGUE AFUA_7G05830)-RELATED"/>
    <property type="match status" value="1"/>
</dbReference>
<sequence>MDETTVNGAQVFYKEAFGIANKDKLRDALILGLTNGAPYLCCALLGCWLTAPLNNWFGRRGTIFLSCLISAAACMGQALTNDWKTMFAVRLVLGLGIGPKSATTPMYAAECAPPRLRGALTMQWQMWTAFGIM</sequence>
<dbReference type="PANTHER" id="PTHR48020">
    <property type="entry name" value="PROTON MYO-INOSITOL COTRANSPORTER"/>
    <property type="match status" value="1"/>
</dbReference>
<evidence type="ECO:0000313" key="8">
    <source>
        <dbReference type="EMBL" id="CRK31863.1"/>
    </source>
</evidence>
<keyword evidence="3 6" id="KW-0812">Transmembrane</keyword>
<dbReference type="STRING" id="100787.A0A0G4MC70"/>
<evidence type="ECO:0000256" key="3">
    <source>
        <dbReference type="ARBA" id="ARBA00022692"/>
    </source>
</evidence>
<name>A0A0G4MC70_VERLO</name>
<dbReference type="InterPro" id="IPR005828">
    <property type="entry name" value="MFS_sugar_transport-like"/>
</dbReference>
<feature type="domain" description="Major facilitator superfamily (MFS) profile" evidence="7">
    <location>
        <begin position="1"/>
        <end position="133"/>
    </location>
</feature>
<dbReference type="Pfam" id="PF00083">
    <property type="entry name" value="Sugar_tr"/>
    <property type="match status" value="1"/>
</dbReference>
<dbReference type="GO" id="GO:0022857">
    <property type="term" value="F:transmembrane transporter activity"/>
    <property type="evidence" value="ECO:0007669"/>
    <property type="project" value="InterPro"/>
</dbReference>
<feature type="transmembrane region" description="Helical" evidence="6">
    <location>
        <begin position="63"/>
        <end position="80"/>
    </location>
</feature>
<gene>
    <name evidence="8" type="ORF">BN1708_018850</name>
</gene>
<keyword evidence="9" id="KW-1185">Reference proteome</keyword>
<proteinExistence type="predicted"/>
<feature type="transmembrane region" description="Helical" evidence="6">
    <location>
        <begin position="28"/>
        <end position="51"/>
    </location>
</feature>
<comment type="subcellular location">
    <subcellularLocation>
        <location evidence="1">Membrane</location>
        <topology evidence="1">Multi-pass membrane protein</topology>
    </subcellularLocation>
</comment>
<dbReference type="InterPro" id="IPR036259">
    <property type="entry name" value="MFS_trans_sf"/>
</dbReference>
<keyword evidence="2" id="KW-0813">Transport</keyword>
<evidence type="ECO:0000259" key="7">
    <source>
        <dbReference type="PROSITE" id="PS50850"/>
    </source>
</evidence>
<evidence type="ECO:0000256" key="1">
    <source>
        <dbReference type="ARBA" id="ARBA00004141"/>
    </source>
</evidence>
<dbReference type="Proteomes" id="UP000044602">
    <property type="component" value="Unassembled WGS sequence"/>
</dbReference>